<protein>
    <submittedName>
        <fullName evidence="2">Uncharacterized protein</fullName>
    </submittedName>
</protein>
<keyword evidence="1" id="KW-1133">Transmembrane helix</keyword>
<sequence>MTRKMSATDKDRLRKEFFQPLNPPSGEDLWTRLIQQKIPDSQKLAFQQLVRELIEQRKAVHKLWKYVVLFLLIGIVGAIIVYFLTCWAEYLEVIETKYIIRAEIYTSVLHHSLIPWNLTNSVYAPICLGVSVRSFGEPPSRLIETTARLVTIVSLVMLAKGIRLGWKIWSVRKSPSVDAEELQNDPIKVLSETLQKDFLSHIADSGLPF</sequence>
<keyword evidence="3" id="KW-1185">Reference proteome</keyword>
<dbReference type="OrthoDB" id="5825003at2759"/>
<evidence type="ECO:0000256" key="1">
    <source>
        <dbReference type="SAM" id="Phobius"/>
    </source>
</evidence>
<dbReference type="AlphaFoldDB" id="A0A016U2A4"/>
<gene>
    <name evidence="2" type="primary">Acey_s0062.g3340</name>
    <name evidence="2" type="ORF">Y032_0062g3340</name>
</gene>
<proteinExistence type="predicted"/>
<evidence type="ECO:0000313" key="3">
    <source>
        <dbReference type="Proteomes" id="UP000024635"/>
    </source>
</evidence>
<name>A0A016U2A4_9BILA</name>
<accession>A0A016U2A4</accession>
<comment type="caution">
    <text evidence="2">The sequence shown here is derived from an EMBL/GenBank/DDBJ whole genome shotgun (WGS) entry which is preliminary data.</text>
</comment>
<organism evidence="2 3">
    <name type="scientific">Ancylostoma ceylanicum</name>
    <dbReference type="NCBI Taxonomy" id="53326"/>
    <lineage>
        <taxon>Eukaryota</taxon>
        <taxon>Metazoa</taxon>
        <taxon>Ecdysozoa</taxon>
        <taxon>Nematoda</taxon>
        <taxon>Chromadorea</taxon>
        <taxon>Rhabditida</taxon>
        <taxon>Rhabditina</taxon>
        <taxon>Rhabditomorpha</taxon>
        <taxon>Strongyloidea</taxon>
        <taxon>Ancylostomatidae</taxon>
        <taxon>Ancylostomatinae</taxon>
        <taxon>Ancylostoma</taxon>
    </lineage>
</organism>
<feature type="transmembrane region" description="Helical" evidence="1">
    <location>
        <begin position="63"/>
        <end position="84"/>
    </location>
</feature>
<dbReference type="EMBL" id="JARK01001398">
    <property type="protein sequence ID" value="EYC09081.1"/>
    <property type="molecule type" value="Genomic_DNA"/>
</dbReference>
<keyword evidence="1" id="KW-0472">Membrane</keyword>
<keyword evidence="1" id="KW-0812">Transmembrane</keyword>
<dbReference type="Proteomes" id="UP000024635">
    <property type="component" value="Unassembled WGS sequence"/>
</dbReference>
<reference evidence="3" key="1">
    <citation type="journal article" date="2015" name="Nat. Genet.">
        <title>The genome and transcriptome of the zoonotic hookworm Ancylostoma ceylanicum identify infection-specific gene families.</title>
        <authorList>
            <person name="Schwarz E.M."/>
            <person name="Hu Y."/>
            <person name="Antoshechkin I."/>
            <person name="Miller M.M."/>
            <person name="Sternberg P.W."/>
            <person name="Aroian R.V."/>
        </authorList>
    </citation>
    <scope>NUCLEOTIDE SEQUENCE</scope>
    <source>
        <strain evidence="3">HY135</strain>
    </source>
</reference>
<evidence type="ECO:0000313" key="2">
    <source>
        <dbReference type="EMBL" id="EYC09081.1"/>
    </source>
</evidence>